<evidence type="ECO:0000259" key="1">
    <source>
        <dbReference type="Pfam" id="PF01878"/>
    </source>
</evidence>
<dbReference type="Gene3D" id="3.10.590.10">
    <property type="entry name" value="ph1033 like domains"/>
    <property type="match status" value="1"/>
</dbReference>
<dbReference type="InterPro" id="IPR015947">
    <property type="entry name" value="PUA-like_sf"/>
</dbReference>
<evidence type="ECO:0000313" key="2">
    <source>
        <dbReference type="EMBL" id="AJA10313.1"/>
    </source>
</evidence>
<dbReference type="PANTHER" id="PTHR14087:SF7">
    <property type="entry name" value="THYMOCYTE NUCLEAR PROTEIN 1"/>
    <property type="match status" value="1"/>
</dbReference>
<evidence type="ECO:0000313" key="3">
    <source>
        <dbReference type="Proteomes" id="UP000030907"/>
    </source>
</evidence>
<dbReference type="SUPFAM" id="SSF88697">
    <property type="entry name" value="PUA domain-like"/>
    <property type="match status" value="1"/>
</dbReference>
<dbReference type="PANTHER" id="PTHR14087">
    <property type="entry name" value="THYMOCYTE NUCLEAR PROTEIN 1"/>
    <property type="match status" value="1"/>
</dbReference>
<dbReference type="OrthoDB" id="9791347at2"/>
<dbReference type="CDD" id="cd21133">
    <property type="entry name" value="EVE"/>
    <property type="match status" value="1"/>
</dbReference>
<reference evidence="2 3" key="1">
    <citation type="journal article" date="2015" name="Int. J. Syst. Evol. Microbiol.">
        <title>Description of Sphingopyxis fribergensis sp. nov. - a soil bacterium with the ability to degrade styrene and phenylacetic acid.</title>
        <authorList>
            <person name="Oelschlagel M."/>
            <person name="Ruckert C."/>
            <person name="Kalinowski J."/>
            <person name="Schmidt G."/>
            <person name="Schlomann M."/>
            <person name="Tischler D."/>
        </authorList>
    </citation>
    <scope>NUCLEOTIDE SEQUENCE [LARGE SCALE GENOMIC DNA]</scope>
    <source>
        <strain evidence="2 3">Kp5.2</strain>
    </source>
</reference>
<dbReference type="EMBL" id="CP009122">
    <property type="protein sequence ID" value="AJA10313.1"/>
    <property type="molecule type" value="Genomic_DNA"/>
</dbReference>
<dbReference type="RefSeq" id="WP_039576686.1">
    <property type="nucleotide sequence ID" value="NZ_CP009122.1"/>
</dbReference>
<name>A0A0A7PM68_9SPHN</name>
<protein>
    <recommendedName>
        <fullName evidence="1">EVE domain-containing protein</fullName>
    </recommendedName>
</protein>
<gene>
    <name evidence="2" type="ORF">SKP52_17210</name>
</gene>
<dbReference type="InterPro" id="IPR052181">
    <property type="entry name" value="5hmC_binding"/>
</dbReference>
<accession>A0A0A7PM68</accession>
<dbReference type="HOGENOM" id="CLU_041799_2_1_5"/>
<sequence length="141" mass="15728">MAKSYWLMKSEPDAYPWEQLVREGTGMWDGVRNHTAKLNLMAMKVGDEALFYHSNIGKECVGIMKITETASPDPTAEKGSPWVIVRVAPVRALANPVTLAAIKADPKLADMDLIRQSRLSVGRVTPEEWKHILKKSEKPEG</sequence>
<dbReference type="InterPro" id="IPR002740">
    <property type="entry name" value="EVE_domain"/>
</dbReference>
<feature type="domain" description="EVE" evidence="1">
    <location>
        <begin position="4"/>
        <end position="134"/>
    </location>
</feature>
<dbReference type="Pfam" id="PF01878">
    <property type="entry name" value="EVE"/>
    <property type="match status" value="1"/>
</dbReference>
<keyword evidence="3" id="KW-1185">Reference proteome</keyword>
<proteinExistence type="predicted"/>
<dbReference type="AlphaFoldDB" id="A0A0A7PM68"/>
<dbReference type="InterPro" id="IPR047197">
    <property type="entry name" value="THYN1-like_EVE"/>
</dbReference>
<dbReference type="Proteomes" id="UP000030907">
    <property type="component" value="Chromosome"/>
</dbReference>
<organism evidence="2 3">
    <name type="scientific">Sphingopyxis fribergensis</name>
    <dbReference type="NCBI Taxonomy" id="1515612"/>
    <lineage>
        <taxon>Bacteria</taxon>
        <taxon>Pseudomonadati</taxon>
        <taxon>Pseudomonadota</taxon>
        <taxon>Alphaproteobacteria</taxon>
        <taxon>Sphingomonadales</taxon>
        <taxon>Sphingomonadaceae</taxon>
        <taxon>Sphingopyxis</taxon>
    </lineage>
</organism>
<dbReference type="KEGG" id="sphk:SKP52_17210"/>
<dbReference type="STRING" id="1515612.SKP52_17210"/>